<dbReference type="Proteomes" id="UP000589716">
    <property type="component" value="Unassembled WGS sequence"/>
</dbReference>
<reference evidence="1 2" key="1">
    <citation type="submission" date="2020-07" db="EMBL/GenBank/DDBJ databases">
        <authorList>
            <person name="Maaloum M."/>
        </authorList>
    </citation>
    <scope>NUCLEOTIDE SEQUENCE [LARGE SCALE GENOMIC DNA]</scope>
    <source>
        <strain evidence="1 2">GCS-AN-3</strain>
    </source>
</reference>
<keyword evidence="2" id="KW-1185">Reference proteome</keyword>
<evidence type="ECO:0000313" key="2">
    <source>
        <dbReference type="Proteomes" id="UP000589716"/>
    </source>
</evidence>
<gene>
    <name evidence="1" type="ORF">H0I39_02550</name>
</gene>
<proteinExistence type="predicted"/>
<organism evidence="1 2">
    <name type="scientific">Ottowia beijingensis</name>
    <dbReference type="NCBI Taxonomy" id="1207057"/>
    <lineage>
        <taxon>Bacteria</taxon>
        <taxon>Pseudomonadati</taxon>
        <taxon>Pseudomonadota</taxon>
        <taxon>Betaproteobacteria</taxon>
        <taxon>Burkholderiales</taxon>
        <taxon>Comamonadaceae</taxon>
        <taxon>Ottowia</taxon>
    </lineage>
</organism>
<accession>A0A853IJQ2</accession>
<name>A0A853IJQ2_9BURK</name>
<evidence type="ECO:0008006" key="3">
    <source>
        <dbReference type="Google" id="ProtNLM"/>
    </source>
</evidence>
<comment type="caution">
    <text evidence="1">The sequence shown here is derived from an EMBL/GenBank/DDBJ whole genome shotgun (WGS) entry which is preliminary data.</text>
</comment>
<dbReference type="RefSeq" id="WP_180549461.1">
    <property type="nucleotide sequence ID" value="NZ_JACCKX010000001.1"/>
</dbReference>
<evidence type="ECO:0000313" key="1">
    <source>
        <dbReference type="EMBL" id="NZA00933.1"/>
    </source>
</evidence>
<dbReference type="EMBL" id="JACCKX010000001">
    <property type="protein sequence ID" value="NZA00933.1"/>
    <property type="molecule type" value="Genomic_DNA"/>
</dbReference>
<sequence>MGKSWEAVVTLDVSRIGPALAVPVTVETAEGDVTQAQVFDAEHAQIRIATRAKPLRVVVDKHGTTARGNGSPFTILTMDDELEHALIVYGTQDEAVGNHEAAKLLQTALRRREHNVQPPIRADREVTEDELRGHHLLLVGRPTTNAVSQRLAAQWPVDFGPRSFTVRGQTYTHPESAVLAAGDNPLNPRYSAVLVAGLGSLGTYQTVGKLSDDVLGYAPIVIAPFGRDPRELVPPLPGLTVVPNFP</sequence>
<protein>
    <recommendedName>
        <fullName evidence="3">S-layer protein C-terminal domain-containing protein</fullName>
    </recommendedName>
</protein>
<dbReference type="AlphaFoldDB" id="A0A853IJQ2"/>